<dbReference type="GO" id="GO:0016301">
    <property type="term" value="F:kinase activity"/>
    <property type="evidence" value="ECO:0007669"/>
    <property type="project" value="UniProtKB-KW"/>
</dbReference>
<accession>A0A2P2JGC4</accession>
<dbReference type="AlphaFoldDB" id="A0A2P2JGC4"/>
<keyword evidence="1" id="KW-0472">Membrane</keyword>
<dbReference type="EMBL" id="GGEC01012041">
    <property type="protein sequence ID" value="MBW92524.1"/>
    <property type="molecule type" value="Transcribed_RNA"/>
</dbReference>
<evidence type="ECO:0000313" key="2">
    <source>
        <dbReference type="EMBL" id="MBW92524.1"/>
    </source>
</evidence>
<protein>
    <submittedName>
        <fullName evidence="2">Calcium-dependent protein kinase 13</fullName>
    </submittedName>
</protein>
<name>A0A2P2JGC4_RHIMU</name>
<reference evidence="2" key="1">
    <citation type="submission" date="2018-02" db="EMBL/GenBank/DDBJ databases">
        <title>Rhizophora mucronata_Transcriptome.</title>
        <authorList>
            <person name="Meera S.P."/>
            <person name="Sreeshan A."/>
            <person name="Augustine A."/>
        </authorList>
    </citation>
    <scope>NUCLEOTIDE SEQUENCE</scope>
    <source>
        <tissue evidence="2">Leaf</tissue>
    </source>
</reference>
<keyword evidence="2" id="KW-0808">Transferase</keyword>
<sequence>MGRVPWNTGSLLLFPFISKGWLMMSIFTRHFPTLTRMAMVSLNQMNLGMP</sequence>
<keyword evidence="2" id="KW-0418">Kinase</keyword>
<keyword evidence="1" id="KW-1133">Transmembrane helix</keyword>
<proteinExistence type="predicted"/>
<evidence type="ECO:0000256" key="1">
    <source>
        <dbReference type="SAM" id="Phobius"/>
    </source>
</evidence>
<keyword evidence="1" id="KW-0812">Transmembrane</keyword>
<organism evidence="2">
    <name type="scientific">Rhizophora mucronata</name>
    <name type="common">Asiatic mangrove</name>
    <dbReference type="NCBI Taxonomy" id="61149"/>
    <lineage>
        <taxon>Eukaryota</taxon>
        <taxon>Viridiplantae</taxon>
        <taxon>Streptophyta</taxon>
        <taxon>Embryophyta</taxon>
        <taxon>Tracheophyta</taxon>
        <taxon>Spermatophyta</taxon>
        <taxon>Magnoliopsida</taxon>
        <taxon>eudicotyledons</taxon>
        <taxon>Gunneridae</taxon>
        <taxon>Pentapetalae</taxon>
        <taxon>rosids</taxon>
        <taxon>fabids</taxon>
        <taxon>Malpighiales</taxon>
        <taxon>Rhizophoraceae</taxon>
        <taxon>Rhizophora</taxon>
    </lineage>
</organism>
<feature type="transmembrane region" description="Helical" evidence="1">
    <location>
        <begin position="6"/>
        <end position="27"/>
    </location>
</feature>